<feature type="compositionally biased region" description="Polar residues" evidence="1">
    <location>
        <begin position="68"/>
        <end position="85"/>
    </location>
</feature>
<organism evidence="3 4">
    <name type="scientific">Trichobilharzia regenti</name>
    <name type="common">Nasal bird schistosome</name>
    <dbReference type="NCBI Taxonomy" id="157069"/>
    <lineage>
        <taxon>Eukaryota</taxon>
        <taxon>Metazoa</taxon>
        <taxon>Spiralia</taxon>
        <taxon>Lophotrochozoa</taxon>
        <taxon>Platyhelminthes</taxon>
        <taxon>Trematoda</taxon>
        <taxon>Digenea</taxon>
        <taxon>Strigeidida</taxon>
        <taxon>Schistosomatoidea</taxon>
        <taxon>Schistosomatidae</taxon>
        <taxon>Trichobilharzia</taxon>
    </lineage>
</organism>
<dbReference type="PANTHER" id="PTHR19446">
    <property type="entry name" value="REVERSE TRANSCRIPTASES"/>
    <property type="match status" value="1"/>
</dbReference>
<dbReference type="AlphaFoldDB" id="A0AA85K5Z1"/>
<protein>
    <recommendedName>
        <fullName evidence="2">Reverse transcriptase domain-containing protein</fullName>
    </recommendedName>
</protein>
<accession>A0AA85K5Z1</accession>
<dbReference type="SUPFAM" id="SSF56672">
    <property type="entry name" value="DNA/RNA polymerases"/>
    <property type="match status" value="1"/>
</dbReference>
<dbReference type="CDD" id="cd01650">
    <property type="entry name" value="RT_nLTR_like"/>
    <property type="match status" value="1"/>
</dbReference>
<evidence type="ECO:0000256" key="1">
    <source>
        <dbReference type="SAM" id="MobiDB-lite"/>
    </source>
</evidence>
<keyword evidence="3" id="KW-1185">Reference proteome</keyword>
<evidence type="ECO:0000313" key="3">
    <source>
        <dbReference type="Proteomes" id="UP000050795"/>
    </source>
</evidence>
<dbReference type="WBParaSite" id="TREG1_64610.1">
    <property type="protein sequence ID" value="TREG1_64610.1"/>
    <property type="gene ID" value="TREG1_64610"/>
</dbReference>
<dbReference type="Pfam" id="PF00078">
    <property type="entry name" value="RVT_1"/>
    <property type="match status" value="1"/>
</dbReference>
<dbReference type="PROSITE" id="PS50878">
    <property type="entry name" value="RT_POL"/>
    <property type="match status" value="1"/>
</dbReference>
<evidence type="ECO:0000313" key="4">
    <source>
        <dbReference type="WBParaSite" id="TREG1_64610.1"/>
    </source>
</evidence>
<evidence type="ECO:0000259" key="2">
    <source>
        <dbReference type="PROSITE" id="PS50878"/>
    </source>
</evidence>
<proteinExistence type="predicted"/>
<reference evidence="3" key="1">
    <citation type="submission" date="2022-06" db="EMBL/GenBank/DDBJ databases">
        <authorList>
            <person name="Berger JAMES D."/>
            <person name="Berger JAMES D."/>
        </authorList>
    </citation>
    <scope>NUCLEOTIDE SEQUENCE [LARGE SCALE GENOMIC DNA]</scope>
</reference>
<dbReference type="InterPro" id="IPR043502">
    <property type="entry name" value="DNA/RNA_pol_sf"/>
</dbReference>
<reference evidence="4" key="2">
    <citation type="submission" date="2023-11" db="UniProtKB">
        <authorList>
            <consortium name="WormBaseParasite"/>
        </authorList>
    </citation>
    <scope>IDENTIFICATION</scope>
</reference>
<name>A0AA85K5Z1_TRIRE</name>
<sequence length="360" mass="41773">MVREKMIQCKDGQEKETLSSTYKALDKEVKNSARKDKRRFYDNLATEAEKASDKRDLRTLYQITKSLSGKRSTQAKPIKDSQGNPITKEEKQIKQWVDHFKGLLNRPSPATRPEIPTTARTQLQVDTNPPTRAEVLNAIKLLKADPETTTDMLTPLLQKVWKEGKVPTDWRKGYLVKLPKKGDLASLCKNWRGIMLLSTPSKILSRIILERLKDALETELRPEQAGFRKGKSCTDQIATLRIIITEQSMEWQSNLYLNFIDFEKAFDSVDREVIWKLLEYYGVPQIFINLIQRHMSSDPQRKTQRGVWSKHRSQTRVLTITNDIPNCGGQTDSGKREDRNILDRREEPRRPGFRAWMIYV</sequence>
<dbReference type="InterPro" id="IPR000477">
    <property type="entry name" value="RT_dom"/>
</dbReference>
<feature type="region of interest" description="Disordered" evidence="1">
    <location>
        <begin position="68"/>
        <end position="87"/>
    </location>
</feature>
<dbReference type="Proteomes" id="UP000050795">
    <property type="component" value="Unassembled WGS sequence"/>
</dbReference>
<feature type="domain" description="Reverse transcriptase" evidence="2">
    <location>
        <begin position="159"/>
        <end position="360"/>
    </location>
</feature>